<keyword evidence="3" id="KW-1185">Reference proteome</keyword>
<dbReference type="Proteomes" id="UP001497444">
    <property type="component" value="Unassembled WGS sequence"/>
</dbReference>
<gene>
    <name evidence="2" type="ORF">CSSPJE1EN1_LOCUS29783</name>
</gene>
<feature type="non-terminal residue" evidence="2">
    <location>
        <position position="1"/>
    </location>
</feature>
<name>A0ABP0VIZ7_9BRYO</name>
<comment type="caution">
    <text evidence="2">The sequence shown here is derived from an EMBL/GenBank/DDBJ whole genome shotgun (WGS) entry which is preliminary data.</text>
</comment>
<feature type="region of interest" description="Disordered" evidence="1">
    <location>
        <begin position="1"/>
        <end position="31"/>
    </location>
</feature>
<dbReference type="EMBL" id="CAXAQS010001032">
    <property type="protein sequence ID" value="CAK9254405.1"/>
    <property type="molecule type" value="Genomic_DNA"/>
</dbReference>
<sequence>IDTIDYGSGNGDQTPQESQKMNRDNDLDNTGAKLRRGSAILKDLPFDTKQKSRIIEKELNEQAKIINDLRQLGASH</sequence>
<organism evidence="2 3">
    <name type="scientific">Sphagnum jensenii</name>
    <dbReference type="NCBI Taxonomy" id="128206"/>
    <lineage>
        <taxon>Eukaryota</taxon>
        <taxon>Viridiplantae</taxon>
        <taxon>Streptophyta</taxon>
        <taxon>Embryophyta</taxon>
        <taxon>Bryophyta</taxon>
        <taxon>Sphagnophytina</taxon>
        <taxon>Sphagnopsida</taxon>
        <taxon>Sphagnales</taxon>
        <taxon>Sphagnaceae</taxon>
        <taxon>Sphagnum</taxon>
    </lineage>
</organism>
<protein>
    <submittedName>
        <fullName evidence="2">Uncharacterized protein</fullName>
    </submittedName>
</protein>
<proteinExistence type="predicted"/>
<evidence type="ECO:0000256" key="1">
    <source>
        <dbReference type="SAM" id="MobiDB-lite"/>
    </source>
</evidence>
<reference evidence="2" key="1">
    <citation type="submission" date="2024-02" db="EMBL/GenBank/DDBJ databases">
        <authorList>
            <consortium name="ELIXIR-Norway"/>
            <consortium name="Elixir Norway"/>
        </authorList>
    </citation>
    <scope>NUCLEOTIDE SEQUENCE</scope>
</reference>
<evidence type="ECO:0000313" key="3">
    <source>
        <dbReference type="Proteomes" id="UP001497444"/>
    </source>
</evidence>
<feature type="non-terminal residue" evidence="2">
    <location>
        <position position="76"/>
    </location>
</feature>
<accession>A0ABP0VIZ7</accession>
<evidence type="ECO:0000313" key="2">
    <source>
        <dbReference type="EMBL" id="CAK9254405.1"/>
    </source>
</evidence>